<dbReference type="RefSeq" id="WP_227321588.1">
    <property type="nucleotide sequence ID" value="NZ_JAESVB010000004.1"/>
</dbReference>
<gene>
    <name evidence="1" type="ORF">ASILVAE211_12200</name>
</gene>
<proteinExistence type="predicted"/>
<sequence>MANETREKFLTATRVLASGTGTLKVRLRLALVPDLLVLRQDQMPWPDLWDRFITLREEVAPEGRRDVALEQWWDFELGRIAQEVVDLFDEITRRQHA</sequence>
<reference evidence="1" key="2">
    <citation type="submission" date="2021-01" db="EMBL/GenBank/DDBJ databases">
        <authorList>
            <person name="Mieszkin S."/>
            <person name="Pouder E."/>
            <person name="Alain K."/>
        </authorList>
    </citation>
    <scope>NUCLEOTIDE SEQUENCE</scope>
    <source>
        <strain evidence="1">HW T2.11</strain>
    </source>
</reference>
<dbReference type="Proteomes" id="UP000708298">
    <property type="component" value="Unassembled WGS sequence"/>
</dbReference>
<evidence type="ECO:0000313" key="2">
    <source>
        <dbReference type="Proteomes" id="UP000708298"/>
    </source>
</evidence>
<protein>
    <submittedName>
        <fullName evidence="1">Uncharacterized protein</fullName>
    </submittedName>
</protein>
<dbReference type="EMBL" id="JAESVB010000004">
    <property type="protein sequence ID" value="MCB8875945.1"/>
    <property type="molecule type" value="Genomic_DNA"/>
</dbReference>
<dbReference type="AlphaFoldDB" id="A0A963YT57"/>
<name>A0A963YT57_9PROT</name>
<comment type="caution">
    <text evidence="1">The sequence shown here is derived from an EMBL/GenBank/DDBJ whole genome shotgun (WGS) entry which is preliminary data.</text>
</comment>
<reference evidence="1" key="1">
    <citation type="journal article" date="2021" name="Microorganisms">
        <title>Acidisoma silvae sp. nov. and Acidisomacellulosilytica sp. nov., Two Acidophilic Bacteria Isolated from Decaying Wood, Hydrolyzing Cellulose and Producing Poly-3-hydroxybutyrate.</title>
        <authorList>
            <person name="Mieszkin S."/>
            <person name="Pouder E."/>
            <person name="Uroz S."/>
            <person name="Simon-Colin C."/>
            <person name="Alain K."/>
        </authorList>
    </citation>
    <scope>NUCLEOTIDE SEQUENCE</scope>
    <source>
        <strain evidence="1">HW T2.11</strain>
    </source>
</reference>
<evidence type="ECO:0000313" key="1">
    <source>
        <dbReference type="EMBL" id="MCB8875945.1"/>
    </source>
</evidence>
<accession>A0A963YT57</accession>
<organism evidence="1 2">
    <name type="scientific">Acidisoma silvae</name>
    <dbReference type="NCBI Taxonomy" id="2802396"/>
    <lineage>
        <taxon>Bacteria</taxon>
        <taxon>Pseudomonadati</taxon>
        <taxon>Pseudomonadota</taxon>
        <taxon>Alphaproteobacteria</taxon>
        <taxon>Acetobacterales</taxon>
        <taxon>Acidocellaceae</taxon>
        <taxon>Acidisoma</taxon>
    </lineage>
</organism>
<keyword evidence="2" id="KW-1185">Reference proteome</keyword>